<evidence type="ECO:0000313" key="2">
    <source>
        <dbReference type="Proteomes" id="UP000254437"/>
    </source>
</evidence>
<reference evidence="1 2" key="1">
    <citation type="submission" date="2018-06" db="EMBL/GenBank/DDBJ databases">
        <authorList>
            <consortium name="Pathogen Informatics"/>
            <person name="Doyle S."/>
        </authorList>
    </citation>
    <scope>NUCLEOTIDE SEQUENCE [LARGE SCALE GENOMIC DNA]</scope>
    <source>
        <strain evidence="1 2">NCTC10359</strain>
    </source>
</reference>
<gene>
    <name evidence="1" type="ORF">NCTC10359_02420</name>
</gene>
<dbReference type="EMBL" id="UGQU01000003">
    <property type="protein sequence ID" value="STZ63976.1"/>
    <property type="molecule type" value="Genomic_DNA"/>
</dbReference>
<sequence>MGAYLVSMLQNEQQAFEYKVSQCHILGAKRKTDKWVGLLYLILDIQGANHIRPKINILSQGKLQFTPTNLPKGIVN</sequence>
<protein>
    <submittedName>
        <fullName evidence="1">Uncharacterized protein</fullName>
    </submittedName>
</protein>
<dbReference type="AlphaFoldDB" id="A0A378TTA0"/>
<organism evidence="1 2">
    <name type="scientific">Moraxella lacunata</name>
    <dbReference type="NCBI Taxonomy" id="477"/>
    <lineage>
        <taxon>Bacteria</taxon>
        <taxon>Pseudomonadati</taxon>
        <taxon>Pseudomonadota</taxon>
        <taxon>Gammaproteobacteria</taxon>
        <taxon>Moraxellales</taxon>
        <taxon>Moraxellaceae</taxon>
        <taxon>Moraxella</taxon>
    </lineage>
</organism>
<name>A0A378TTA0_MORLA</name>
<proteinExistence type="predicted"/>
<dbReference type="Proteomes" id="UP000254437">
    <property type="component" value="Unassembled WGS sequence"/>
</dbReference>
<evidence type="ECO:0000313" key="1">
    <source>
        <dbReference type="EMBL" id="STZ63976.1"/>
    </source>
</evidence>
<accession>A0A378TTA0</accession>